<evidence type="ECO:0000313" key="3">
    <source>
        <dbReference type="Proteomes" id="UP000308671"/>
    </source>
</evidence>
<dbReference type="Proteomes" id="UP000308671">
    <property type="component" value="Unassembled WGS sequence"/>
</dbReference>
<name>A0A4S8QVH9_9HELO</name>
<dbReference type="OrthoDB" id="3498600at2759"/>
<dbReference type="AlphaFoldDB" id="A0A4S8QVH9"/>
<sequence>MDCIEDPQHLLYQVNVHYAFEEIYKCLQIDNANSDLLAEELEMFAISEILMKAADKIPVHSHRKQRGYADGFSNCPLIFNDQLDTEPIEGVQTPSSSSYPSISLTIHPSPAFPLCPKTFTLFPKLPPETRQKIWCLCAPKHRRVIELNISKDSIFPTKHPANAVFHVNRESRSHLLSVTGYETLMLKNNRDLRIKAWSRDAIINFTHEVLFLNPPMSGIIKGYSHGDGSIPRMLLALKQAMEPDQLERIKTLAISVKWIREFEVKAAHHLPAFRGLETLILVLEKEDGDEKKEIFLSKINGHTSVYDVDLWKMSLVIQQIAKTTFRRIQRGSYTSWNPPELIMCLKHTRDWKQERFIPEFTWKKVPLKDDPWRHHH</sequence>
<dbReference type="Pfam" id="PF20150">
    <property type="entry name" value="2EXR"/>
    <property type="match status" value="1"/>
</dbReference>
<evidence type="ECO:0000313" key="2">
    <source>
        <dbReference type="EMBL" id="THV49317.1"/>
    </source>
</evidence>
<keyword evidence="3" id="KW-1185">Reference proteome</keyword>
<protein>
    <recommendedName>
        <fullName evidence="1">2EXR domain-containing protein</fullName>
    </recommendedName>
</protein>
<gene>
    <name evidence="2" type="ORF">BGAL_0201g00170</name>
</gene>
<evidence type="ECO:0000259" key="1">
    <source>
        <dbReference type="Pfam" id="PF20150"/>
    </source>
</evidence>
<dbReference type="EMBL" id="PQXL01000201">
    <property type="protein sequence ID" value="THV49317.1"/>
    <property type="molecule type" value="Genomic_DNA"/>
</dbReference>
<dbReference type="PANTHER" id="PTHR35910">
    <property type="entry name" value="2EXR DOMAIN-CONTAINING PROTEIN"/>
    <property type="match status" value="1"/>
</dbReference>
<reference evidence="2 3" key="1">
    <citation type="submission" date="2017-12" db="EMBL/GenBank/DDBJ databases">
        <title>Comparative genomics of Botrytis spp.</title>
        <authorList>
            <person name="Valero-Jimenez C.A."/>
            <person name="Tapia P."/>
            <person name="Veloso J."/>
            <person name="Silva-Moreno E."/>
            <person name="Staats M."/>
            <person name="Valdes J.H."/>
            <person name="Van Kan J.A.L."/>
        </authorList>
    </citation>
    <scope>NUCLEOTIDE SEQUENCE [LARGE SCALE GENOMIC DNA]</scope>
    <source>
        <strain evidence="2 3">MUCL435</strain>
    </source>
</reference>
<dbReference type="PANTHER" id="PTHR35910:SF6">
    <property type="entry name" value="2EXR DOMAIN-CONTAINING PROTEIN"/>
    <property type="match status" value="1"/>
</dbReference>
<feature type="domain" description="2EXR" evidence="1">
    <location>
        <begin position="119"/>
        <end position="189"/>
    </location>
</feature>
<comment type="caution">
    <text evidence="2">The sequence shown here is derived from an EMBL/GenBank/DDBJ whole genome shotgun (WGS) entry which is preliminary data.</text>
</comment>
<accession>A0A4S8QVH9</accession>
<organism evidence="2 3">
    <name type="scientific">Botrytis galanthina</name>
    <dbReference type="NCBI Taxonomy" id="278940"/>
    <lineage>
        <taxon>Eukaryota</taxon>
        <taxon>Fungi</taxon>
        <taxon>Dikarya</taxon>
        <taxon>Ascomycota</taxon>
        <taxon>Pezizomycotina</taxon>
        <taxon>Leotiomycetes</taxon>
        <taxon>Helotiales</taxon>
        <taxon>Sclerotiniaceae</taxon>
        <taxon>Botrytis</taxon>
    </lineage>
</organism>
<proteinExistence type="predicted"/>
<dbReference type="InterPro" id="IPR045518">
    <property type="entry name" value="2EXR"/>
</dbReference>